<evidence type="ECO:0000256" key="2">
    <source>
        <dbReference type="ARBA" id="ARBA00022598"/>
    </source>
</evidence>
<dbReference type="Pfam" id="PF00501">
    <property type="entry name" value="AMP-binding"/>
    <property type="match status" value="1"/>
</dbReference>
<organism evidence="7 8">
    <name type="scientific">Paraconexibacter antarcticus</name>
    <dbReference type="NCBI Taxonomy" id="2949664"/>
    <lineage>
        <taxon>Bacteria</taxon>
        <taxon>Bacillati</taxon>
        <taxon>Actinomycetota</taxon>
        <taxon>Thermoleophilia</taxon>
        <taxon>Solirubrobacterales</taxon>
        <taxon>Paraconexibacteraceae</taxon>
        <taxon>Paraconexibacter</taxon>
    </lineage>
</organism>
<dbReference type="Gene3D" id="3.40.50.12780">
    <property type="entry name" value="N-terminal domain of ligase-like"/>
    <property type="match status" value="1"/>
</dbReference>
<dbReference type="RefSeq" id="WP_254571869.1">
    <property type="nucleotide sequence ID" value="NZ_CP098502.1"/>
</dbReference>
<reference evidence="7 8" key="1">
    <citation type="submission" date="2022-06" db="EMBL/GenBank/DDBJ databases">
        <title>Paraconexibacter antarcticus.</title>
        <authorList>
            <person name="Kim C.S."/>
        </authorList>
    </citation>
    <scope>NUCLEOTIDE SEQUENCE [LARGE SCALE GENOMIC DNA]</scope>
    <source>
        <strain evidence="7 8">02-257</strain>
    </source>
</reference>
<dbReference type="InterPro" id="IPR020845">
    <property type="entry name" value="AMP-binding_CS"/>
</dbReference>
<evidence type="ECO:0000256" key="1">
    <source>
        <dbReference type="ARBA" id="ARBA00006432"/>
    </source>
</evidence>
<keyword evidence="2" id="KW-0436">Ligase</keyword>
<evidence type="ECO:0000256" key="4">
    <source>
        <dbReference type="ARBA" id="ARBA00023098"/>
    </source>
</evidence>
<name>A0ABY5DVT0_9ACTN</name>
<dbReference type="Pfam" id="PF23562">
    <property type="entry name" value="AMP-binding_C_3"/>
    <property type="match status" value="1"/>
</dbReference>
<evidence type="ECO:0000256" key="5">
    <source>
        <dbReference type="ARBA" id="ARBA00032875"/>
    </source>
</evidence>
<dbReference type="SUPFAM" id="SSF56801">
    <property type="entry name" value="Acetyl-CoA synthetase-like"/>
    <property type="match status" value="1"/>
</dbReference>
<dbReference type="EMBL" id="CP098502">
    <property type="protein sequence ID" value="UTI65182.1"/>
    <property type="molecule type" value="Genomic_DNA"/>
</dbReference>
<dbReference type="CDD" id="cd05907">
    <property type="entry name" value="VL_LC_FACS_like"/>
    <property type="match status" value="1"/>
</dbReference>
<evidence type="ECO:0000256" key="3">
    <source>
        <dbReference type="ARBA" id="ARBA00022832"/>
    </source>
</evidence>
<keyword evidence="4" id="KW-0443">Lipid metabolism</keyword>
<evidence type="ECO:0000259" key="6">
    <source>
        <dbReference type="Pfam" id="PF00501"/>
    </source>
</evidence>
<protein>
    <recommendedName>
        <fullName evidence="5">Acyl-CoA synthetase</fullName>
    </recommendedName>
</protein>
<gene>
    <name evidence="7" type="ORF">NBH00_02980</name>
</gene>
<dbReference type="Proteomes" id="UP001056035">
    <property type="component" value="Chromosome"/>
</dbReference>
<proteinExistence type="inferred from homology"/>
<dbReference type="PROSITE" id="PS00455">
    <property type="entry name" value="AMP_BINDING"/>
    <property type="match status" value="1"/>
</dbReference>
<accession>A0ABY5DVT0</accession>
<sequence>MSTQATIPTTITTTFRATVAAHRDERAVQTLDPAQEWSWDELERRADAIAGALRAVGVRPGDSVALLLTNRPEFHAADTGALLAGAVPFSLYNTAAPEDLAFVLGDADARVVISERALQDTIRQAIDRHGANVEHVLLVEDAELWAHPRGEDHPARADDVATIIYTSGTTGRPKGVQLTHANILWMVSALEARAGLVPGMEVIDYLPMAHIAERLNSQYVPLVLGLTTTCCPDATQVVAHVAQVRPHFFFAPPRLWEKLRAAVSAKLGPDADLAAAGPGVLASLGFDRLVTAYVGAAPVPAEMVSFWRALGLPLSEEYGLSECTGVATASPREVRVGTVGTALDDVELRIAADGEILIRSPGVMVGYRNAPQQTADAIDADGWLHSGDIGTLDEDGYLTIVDRKKELIINAAGKNMSPANIEARLKAGNPLIGQVCVVGDGRPYNVALIVVDPDAGGAFAEREGLAARSHAELSADALVREEIARGVEAANARLARVEQIKRFAIVPDDWQPGGEQLTPTMKLKRKPIAATYADRIEALYAEENPHAAR</sequence>
<dbReference type="PANTHER" id="PTHR43272">
    <property type="entry name" value="LONG-CHAIN-FATTY-ACID--COA LIGASE"/>
    <property type="match status" value="1"/>
</dbReference>
<evidence type="ECO:0000313" key="7">
    <source>
        <dbReference type="EMBL" id="UTI65182.1"/>
    </source>
</evidence>
<dbReference type="InterPro" id="IPR020459">
    <property type="entry name" value="AMP-binding"/>
</dbReference>
<dbReference type="InterPro" id="IPR042099">
    <property type="entry name" value="ANL_N_sf"/>
</dbReference>
<dbReference type="PANTHER" id="PTHR43272:SF32">
    <property type="entry name" value="AMP-DEPENDENT SYNTHETASE_LIGASE DOMAIN-CONTAINING PROTEIN"/>
    <property type="match status" value="1"/>
</dbReference>
<comment type="similarity">
    <text evidence="1">Belongs to the ATP-dependent AMP-binding enzyme family.</text>
</comment>
<keyword evidence="3" id="KW-0276">Fatty acid metabolism</keyword>
<evidence type="ECO:0000313" key="8">
    <source>
        <dbReference type="Proteomes" id="UP001056035"/>
    </source>
</evidence>
<keyword evidence="8" id="KW-1185">Reference proteome</keyword>
<feature type="domain" description="AMP-dependent synthetase/ligase" evidence="6">
    <location>
        <begin position="15"/>
        <end position="367"/>
    </location>
</feature>
<dbReference type="InterPro" id="IPR000873">
    <property type="entry name" value="AMP-dep_synth/lig_dom"/>
</dbReference>
<dbReference type="PRINTS" id="PR00154">
    <property type="entry name" value="AMPBINDING"/>
</dbReference>